<dbReference type="Ensembl" id="ENSBGRT00000022676.1">
    <property type="protein sequence ID" value="ENSBGRP00000019583.1"/>
    <property type="gene ID" value="ENSBGRG00000012408.1"/>
</dbReference>
<reference evidence="13" key="2">
    <citation type="submission" date="2025-08" db="UniProtKB">
        <authorList>
            <consortium name="Ensembl"/>
        </authorList>
    </citation>
    <scope>IDENTIFICATION</scope>
</reference>
<evidence type="ECO:0000256" key="7">
    <source>
        <dbReference type="ARBA" id="ARBA00056912"/>
    </source>
</evidence>
<dbReference type="Gene3D" id="2.40.10.10">
    <property type="entry name" value="Trypsin-like serine proteases"/>
    <property type="match status" value="2"/>
</dbReference>
<dbReference type="GO" id="GO:0005783">
    <property type="term" value="C:endoplasmic reticulum"/>
    <property type="evidence" value="ECO:0007669"/>
    <property type="project" value="Ensembl"/>
</dbReference>
<dbReference type="PROSITE" id="PS00134">
    <property type="entry name" value="TRYPSIN_HIS"/>
    <property type="match status" value="1"/>
</dbReference>
<keyword evidence="5" id="KW-1015">Disulfide bond</keyword>
<dbReference type="InterPro" id="IPR018114">
    <property type="entry name" value="TRYPSIN_HIS"/>
</dbReference>
<dbReference type="CDD" id="cd00190">
    <property type="entry name" value="Tryp_SPc"/>
    <property type="match status" value="1"/>
</dbReference>
<keyword evidence="3" id="KW-0732">Signal</keyword>
<gene>
    <name evidence="13" type="primary">PRSS50</name>
</gene>
<evidence type="ECO:0000256" key="5">
    <source>
        <dbReference type="ARBA" id="ARBA00023157"/>
    </source>
</evidence>
<dbReference type="InterPro" id="IPR001254">
    <property type="entry name" value="Trypsin_dom"/>
</dbReference>
<dbReference type="AlphaFoldDB" id="A0A8B9XI52"/>
<evidence type="ECO:0000313" key="14">
    <source>
        <dbReference type="Proteomes" id="UP000694520"/>
    </source>
</evidence>
<evidence type="ECO:0000256" key="11">
    <source>
        <dbReference type="SAM" id="MobiDB-lite"/>
    </source>
</evidence>
<dbReference type="PROSITE" id="PS50240">
    <property type="entry name" value="TRYPSIN_DOM"/>
    <property type="match status" value="1"/>
</dbReference>
<evidence type="ECO:0000256" key="10">
    <source>
        <dbReference type="ARBA" id="ARBA00080183"/>
    </source>
</evidence>
<dbReference type="FunFam" id="2.40.10.10:FF:000106">
    <property type="entry name" value="Probable threonine protease PRSS50"/>
    <property type="match status" value="1"/>
</dbReference>
<dbReference type="PANTHER" id="PTHR24253:SF35">
    <property type="entry name" value="THREONINE PROTEASE PRSS50-RELATED"/>
    <property type="match status" value="1"/>
</dbReference>
<reference evidence="13" key="3">
    <citation type="submission" date="2025-09" db="UniProtKB">
        <authorList>
            <consortium name="Ensembl"/>
        </authorList>
    </citation>
    <scope>IDENTIFICATION</scope>
</reference>
<dbReference type="Pfam" id="PF00089">
    <property type="entry name" value="Trypsin"/>
    <property type="match status" value="1"/>
</dbReference>
<evidence type="ECO:0000256" key="1">
    <source>
        <dbReference type="ARBA" id="ARBA00022670"/>
    </source>
</evidence>
<feature type="region of interest" description="Disordered" evidence="11">
    <location>
        <begin position="43"/>
        <end position="66"/>
    </location>
</feature>
<sequence>MEFWCELPAGRRGPPRPGTSTLALALASAGLLLLLLRPLGKARPAHPPTPSDLASTSDSLPPSTGCLGAGDTLGALSTDVPADLDAPCAPSATCPSGRRRFPRQVTGGSPPPSISQYATSKASHEFLPPCGFSYERDPTLRDPESMARRWPWMVSVRANGTHICAGTLIASDWVLTAAHCTTESDVTYSVRAGSPWIDRITKTSIDTLAKEVIVHSRYRASRYWSWVGRANDIALLNLDRPLQYSKYVWPICLPGLDYSVKDYSLCTVTGWGLPRVDGQWPQFRTIQEKEVTILNSTECDSLYRRFSKIPSLIQIINSQMICAKDVDREKFCYEISGEPLACPVQNIWHLVGVVSWGPGCKKSEAPPIYVHISSYQQWIWDRISGQTLPAPPRALLLALLMLLSFLAAL</sequence>
<dbReference type="GO" id="GO:0004298">
    <property type="term" value="F:threonine-type endopeptidase activity"/>
    <property type="evidence" value="ECO:0007669"/>
    <property type="project" value="UniProtKB-KW"/>
</dbReference>
<dbReference type="SMART" id="SM00020">
    <property type="entry name" value="Tryp_SPc"/>
    <property type="match status" value="1"/>
</dbReference>
<dbReference type="GeneTree" id="ENSGT00940000162593"/>
<dbReference type="GO" id="GO:0004252">
    <property type="term" value="F:serine-type endopeptidase activity"/>
    <property type="evidence" value="ECO:0007669"/>
    <property type="project" value="InterPro"/>
</dbReference>
<keyword evidence="14" id="KW-1185">Reference proteome</keyword>
<dbReference type="InterPro" id="IPR001314">
    <property type="entry name" value="Peptidase_S1A"/>
</dbReference>
<keyword evidence="1" id="KW-0645">Protease</keyword>
<organism evidence="13 14">
    <name type="scientific">Bos mutus grunniens</name>
    <name type="common">Wild yak</name>
    <name type="synonym">Bos grunniens</name>
    <dbReference type="NCBI Taxonomy" id="30521"/>
    <lineage>
        <taxon>Eukaryota</taxon>
        <taxon>Metazoa</taxon>
        <taxon>Chordata</taxon>
        <taxon>Craniata</taxon>
        <taxon>Vertebrata</taxon>
        <taxon>Euteleostomi</taxon>
        <taxon>Mammalia</taxon>
        <taxon>Eutheria</taxon>
        <taxon>Laurasiatheria</taxon>
        <taxon>Artiodactyla</taxon>
        <taxon>Ruminantia</taxon>
        <taxon>Pecora</taxon>
        <taxon>Bovidae</taxon>
        <taxon>Bovinae</taxon>
        <taxon>Bos</taxon>
    </lineage>
</organism>
<evidence type="ECO:0000313" key="13">
    <source>
        <dbReference type="Ensembl" id="ENSBGRP00000019583.1"/>
    </source>
</evidence>
<dbReference type="Proteomes" id="UP000694520">
    <property type="component" value="Chromosome 22"/>
</dbReference>
<comment type="function">
    <text evidence="7">May be involved in proteolysis through its threonine endopeptidase activity.</text>
</comment>
<dbReference type="GO" id="GO:0006508">
    <property type="term" value="P:proteolysis"/>
    <property type="evidence" value="ECO:0007669"/>
    <property type="project" value="UniProtKB-KW"/>
</dbReference>
<protein>
    <recommendedName>
        <fullName evidence="8">Probable threonine protease PRSS50</fullName>
    </recommendedName>
    <alternativeName>
        <fullName evidence="9">Serine protease 50</fullName>
    </alternativeName>
    <alternativeName>
        <fullName evidence="10">Testis-specific protease-like protein 50</fullName>
    </alternativeName>
</protein>
<dbReference type="SUPFAM" id="SSF50494">
    <property type="entry name" value="Trypsin-like serine proteases"/>
    <property type="match status" value="1"/>
</dbReference>
<reference evidence="13" key="1">
    <citation type="submission" date="2019-05" db="EMBL/GenBank/DDBJ databases">
        <authorList>
            <person name="Zhang S."/>
            <person name="Liu J."/>
        </authorList>
    </citation>
    <scope>NUCLEOTIDE SEQUENCE [LARGE SCALE GENOMIC DNA]</scope>
</reference>
<evidence type="ECO:0000256" key="6">
    <source>
        <dbReference type="ARBA" id="ARBA00023180"/>
    </source>
</evidence>
<dbReference type="InterPro" id="IPR043504">
    <property type="entry name" value="Peptidase_S1_PA_chymotrypsin"/>
</dbReference>
<accession>A0A8B9XI52</accession>
<feature type="region of interest" description="Disordered" evidence="11">
    <location>
        <begin position="91"/>
        <end position="117"/>
    </location>
</feature>
<evidence type="ECO:0000256" key="3">
    <source>
        <dbReference type="ARBA" id="ARBA00022729"/>
    </source>
</evidence>
<evidence type="ECO:0000256" key="4">
    <source>
        <dbReference type="ARBA" id="ARBA00022801"/>
    </source>
</evidence>
<evidence type="ECO:0000256" key="9">
    <source>
        <dbReference type="ARBA" id="ARBA00075622"/>
    </source>
</evidence>
<dbReference type="PRINTS" id="PR00722">
    <property type="entry name" value="CHYMOTRYPSIN"/>
</dbReference>
<keyword evidence="2" id="KW-0888">Threonine protease</keyword>
<evidence type="ECO:0000259" key="12">
    <source>
        <dbReference type="PROSITE" id="PS50240"/>
    </source>
</evidence>
<proteinExistence type="predicted"/>
<evidence type="ECO:0000256" key="2">
    <source>
        <dbReference type="ARBA" id="ARBA00022698"/>
    </source>
</evidence>
<dbReference type="FunFam" id="2.40.10.10:FF:000127">
    <property type="entry name" value="Probable threonine protease PRSS50"/>
    <property type="match status" value="1"/>
</dbReference>
<dbReference type="InterPro" id="IPR009003">
    <property type="entry name" value="Peptidase_S1_PA"/>
</dbReference>
<dbReference type="PANTHER" id="PTHR24253">
    <property type="entry name" value="TRANSMEMBRANE PROTEASE SERINE"/>
    <property type="match status" value="1"/>
</dbReference>
<keyword evidence="4" id="KW-0378">Hydrolase</keyword>
<evidence type="ECO:0000256" key="8">
    <source>
        <dbReference type="ARBA" id="ARBA00072446"/>
    </source>
</evidence>
<feature type="compositionally biased region" description="Polar residues" evidence="11">
    <location>
        <begin position="52"/>
        <end position="62"/>
    </location>
</feature>
<feature type="domain" description="Peptidase S1" evidence="12">
    <location>
        <begin position="105"/>
        <end position="384"/>
    </location>
</feature>
<keyword evidence="6" id="KW-0325">Glycoprotein</keyword>
<name>A0A8B9XI52_BOSMU</name>